<dbReference type="RefSeq" id="WP_119882676.1">
    <property type="nucleotide sequence ID" value="NZ_CP032418.1"/>
</dbReference>
<gene>
    <name evidence="2" type="ORF">D3873_03255</name>
</gene>
<sequence length="310" mass="35978">MNTVEPSQLKVYKRLRNRVESVDPLYAHLSRQIELISAGFGGEKEVERVIRTLNLPDDSYVFTDLHIPMSNNRYLQIDVLVLTPSYFLLLEVKNIRGTIMFEKNPNQLVREVENVREVFRCPEQQVIRHERRLRGLLNAISASGLPEIHPLIVMAYPKTIVLKGPEKVNIINACDLENYVEEINANFSMESQELHRIASIVERKSWPFLMTPLHEKFPLETTDIKIGVFCSECLSPIRKRLRLCPYCSYPVMQSRIDSIADLMLLVRNPVSNADIREFLNIHQHETISYILQHANFRITGKGKGTRYHLR</sequence>
<organism evidence="2 3">
    <name type="scientific">Paenisporosarcina cavernae</name>
    <dbReference type="NCBI Taxonomy" id="2320858"/>
    <lineage>
        <taxon>Bacteria</taxon>
        <taxon>Bacillati</taxon>
        <taxon>Bacillota</taxon>
        <taxon>Bacilli</taxon>
        <taxon>Bacillales</taxon>
        <taxon>Caryophanaceae</taxon>
        <taxon>Paenisporosarcina</taxon>
    </lineage>
</organism>
<dbReference type="OrthoDB" id="2734037at2"/>
<dbReference type="Pfam" id="PF08378">
    <property type="entry name" value="NERD"/>
    <property type="match status" value="1"/>
</dbReference>
<evidence type="ECO:0000313" key="2">
    <source>
        <dbReference type="EMBL" id="AYC28934.1"/>
    </source>
</evidence>
<dbReference type="InterPro" id="IPR011528">
    <property type="entry name" value="NERD"/>
</dbReference>
<dbReference type="AlphaFoldDB" id="A0A385YR12"/>
<dbReference type="KEGG" id="paek:D3873_03255"/>
<proteinExistence type="predicted"/>
<evidence type="ECO:0000313" key="3">
    <source>
        <dbReference type="Proteomes" id="UP000265725"/>
    </source>
</evidence>
<reference evidence="3" key="1">
    <citation type="submission" date="2018-09" db="EMBL/GenBank/DDBJ databases">
        <authorList>
            <person name="Zhu H."/>
        </authorList>
    </citation>
    <scope>NUCLEOTIDE SEQUENCE [LARGE SCALE GENOMIC DNA]</scope>
    <source>
        <strain evidence="3">K2R23-3</strain>
    </source>
</reference>
<evidence type="ECO:0000259" key="1">
    <source>
        <dbReference type="PROSITE" id="PS50965"/>
    </source>
</evidence>
<accession>A0A385YR12</accession>
<keyword evidence="3" id="KW-1185">Reference proteome</keyword>
<feature type="domain" description="NERD" evidence="1">
    <location>
        <begin position="38"/>
        <end position="156"/>
    </location>
</feature>
<protein>
    <submittedName>
        <fullName evidence="2">NERD domain-containing protein</fullName>
    </submittedName>
</protein>
<name>A0A385YR12_9BACL</name>
<dbReference type="PROSITE" id="PS50965">
    <property type="entry name" value="NERD"/>
    <property type="match status" value="1"/>
</dbReference>
<dbReference type="EMBL" id="CP032418">
    <property type="protein sequence ID" value="AYC28934.1"/>
    <property type="molecule type" value="Genomic_DNA"/>
</dbReference>
<dbReference type="Proteomes" id="UP000265725">
    <property type="component" value="Chromosome"/>
</dbReference>